<evidence type="ECO:0008006" key="3">
    <source>
        <dbReference type="Google" id="ProtNLM"/>
    </source>
</evidence>
<keyword evidence="2" id="KW-1185">Reference proteome</keyword>
<sequence>MNFLGDSSLTGQIVDTQTTLPIRGAAIVIQSLEEEKVIAQTITDDNGEYLLLNLPSENVKVEITALHYHPESKVILLSNERTILNCDLTPLFLDPCRNGEKLDINCYLTEADGTRKKTITFTEIGPRSTVQKTLTNGQILNMQKITALIKGFVVVEVETSKGTCKSTPIFFQRFEQFILYAPEGTGIDFTIDAFDCEADIICEENEQGIPTFQELTVSITLGQHITSYTPSIIEMKGTLIQPRSHYPSPTLPYASVQKTEALCINIKKVYDWTVRQRYFSLTLNRDSVSFYGE</sequence>
<dbReference type="RefSeq" id="WP_205186648.1">
    <property type="nucleotide sequence ID" value="NZ_JAFBFC010000003.1"/>
</dbReference>
<name>A0ABS2QUG2_9BACI</name>
<dbReference type="InterPro" id="IPR008969">
    <property type="entry name" value="CarboxyPept-like_regulatory"/>
</dbReference>
<gene>
    <name evidence="1" type="ORF">JOC83_001968</name>
</gene>
<evidence type="ECO:0000313" key="1">
    <source>
        <dbReference type="EMBL" id="MBM7703121.1"/>
    </source>
</evidence>
<dbReference type="Pfam" id="PF13620">
    <property type="entry name" value="CarboxypepD_reg"/>
    <property type="match status" value="1"/>
</dbReference>
<organism evidence="1 2">
    <name type="scientific">Priestia iocasae</name>
    <dbReference type="NCBI Taxonomy" id="2291674"/>
    <lineage>
        <taxon>Bacteria</taxon>
        <taxon>Bacillati</taxon>
        <taxon>Bacillota</taxon>
        <taxon>Bacilli</taxon>
        <taxon>Bacillales</taxon>
        <taxon>Bacillaceae</taxon>
        <taxon>Priestia</taxon>
    </lineage>
</organism>
<protein>
    <recommendedName>
        <fullName evidence="3">Carboxypeptidase regulatory-like domain-containing protein</fullName>
    </recommendedName>
</protein>
<proteinExistence type="predicted"/>
<comment type="caution">
    <text evidence="1">The sequence shown here is derived from an EMBL/GenBank/DDBJ whole genome shotgun (WGS) entry which is preliminary data.</text>
</comment>
<dbReference type="SUPFAM" id="SSF49464">
    <property type="entry name" value="Carboxypeptidase regulatory domain-like"/>
    <property type="match status" value="1"/>
</dbReference>
<dbReference type="Proteomes" id="UP000809829">
    <property type="component" value="Unassembled WGS sequence"/>
</dbReference>
<evidence type="ECO:0000313" key="2">
    <source>
        <dbReference type="Proteomes" id="UP000809829"/>
    </source>
</evidence>
<accession>A0ABS2QUG2</accession>
<dbReference type="EMBL" id="JAFBFC010000003">
    <property type="protein sequence ID" value="MBM7703121.1"/>
    <property type="molecule type" value="Genomic_DNA"/>
</dbReference>
<reference evidence="1 2" key="1">
    <citation type="submission" date="2021-01" db="EMBL/GenBank/DDBJ databases">
        <title>Genomic Encyclopedia of Type Strains, Phase IV (KMG-IV): sequencing the most valuable type-strain genomes for metagenomic binning, comparative biology and taxonomic classification.</title>
        <authorList>
            <person name="Goeker M."/>
        </authorList>
    </citation>
    <scope>NUCLEOTIDE SEQUENCE [LARGE SCALE GENOMIC DNA]</scope>
    <source>
        <strain evidence="1 2">DSM 104297</strain>
    </source>
</reference>
<dbReference type="Gene3D" id="2.60.40.1120">
    <property type="entry name" value="Carboxypeptidase-like, regulatory domain"/>
    <property type="match status" value="1"/>
</dbReference>